<dbReference type="InterPro" id="IPR011467">
    <property type="entry name" value="DUF1573"/>
</dbReference>
<dbReference type="Pfam" id="PF07610">
    <property type="entry name" value="DUF1573"/>
    <property type="match status" value="1"/>
</dbReference>
<dbReference type="PANTHER" id="PTHR37833">
    <property type="entry name" value="LIPOPROTEIN-RELATED"/>
    <property type="match status" value="1"/>
</dbReference>
<dbReference type="Gene3D" id="2.60.40.10">
    <property type="entry name" value="Immunoglobulins"/>
    <property type="match status" value="1"/>
</dbReference>
<dbReference type="Proteomes" id="UP000712080">
    <property type="component" value="Unassembled WGS sequence"/>
</dbReference>
<dbReference type="RefSeq" id="WP_169528364.1">
    <property type="nucleotide sequence ID" value="NZ_JAAMPU010000108.1"/>
</dbReference>
<protein>
    <submittedName>
        <fullName evidence="2">DUF1573 domain-containing protein</fullName>
    </submittedName>
</protein>
<gene>
    <name evidence="2" type="ORF">G6047_14580</name>
</gene>
<reference evidence="2" key="1">
    <citation type="submission" date="2020-02" db="EMBL/GenBank/DDBJ databases">
        <title>Flavobacterium sp. genome.</title>
        <authorList>
            <person name="Jung H.S."/>
            <person name="Baek J.H."/>
            <person name="Jeon C.O."/>
        </authorList>
    </citation>
    <scope>NUCLEOTIDE SEQUENCE</scope>
    <source>
        <strain evidence="2">SE-s28</strain>
    </source>
</reference>
<sequence>MKKLCVTLFSAFALMSFTVKPMAGNPIVKTSTASAVAWKSEAISLGDIPQGKPKEVEFSFTNTGKSDVIITNVKASCGCTTTDYTKTPVKPGETAFVKATFNAANKGAFSKTLTVTTNADAEPKILNFKGTVI</sequence>
<evidence type="ECO:0000256" key="1">
    <source>
        <dbReference type="SAM" id="SignalP"/>
    </source>
</evidence>
<keyword evidence="3" id="KW-1185">Reference proteome</keyword>
<keyword evidence="1" id="KW-0732">Signal</keyword>
<dbReference type="EMBL" id="JAAMPU010000108">
    <property type="protein sequence ID" value="NMH29262.1"/>
    <property type="molecule type" value="Genomic_DNA"/>
</dbReference>
<evidence type="ECO:0000313" key="2">
    <source>
        <dbReference type="EMBL" id="NMH29262.1"/>
    </source>
</evidence>
<accession>A0A972JKL7</accession>
<evidence type="ECO:0000313" key="3">
    <source>
        <dbReference type="Proteomes" id="UP000712080"/>
    </source>
</evidence>
<feature type="chain" id="PRO_5037386069" evidence="1">
    <location>
        <begin position="24"/>
        <end position="133"/>
    </location>
</feature>
<comment type="caution">
    <text evidence="2">The sequence shown here is derived from an EMBL/GenBank/DDBJ whole genome shotgun (WGS) entry which is preliminary data.</text>
</comment>
<name>A0A972JKL7_9FLAO</name>
<dbReference type="AlphaFoldDB" id="A0A972JKL7"/>
<proteinExistence type="predicted"/>
<feature type="signal peptide" evidence="1">
    <location>
        <begin position="1"/>
        <end position="23"/>
    </location>
</feature>
<organism evidence="2 3">
    <name type="scientific">Flavobacterium silvaticum</name>
    <dbReference type="NCBI Taxonomy" id="1852020"/>
    <lineage>
        <taxon>Bacteria</taxon>
        <taxon>Pseudomonadati</taxon>
        <taxon>Bacteroidota</taxon>
        <taxon>Flavobacteriia</taxon>
        <taxon>Flavobacteriales</taxon>
        <taxon>Flavobacteriaceae</taxon>
        <taxon>Flavobacterium</taxon>
    </lineage>
</organism>
<dbReference type="InterPro" id="IPR013783">
    <property type="entry name" value="Ig-like_fold"/>
</dbReference>
<dbReference type="PANTHER" id="PTHR37833:SF1">
    <property type="entry name" value="SIGNAL PEPTIDE PROTEIN"/>
    <property type="match status" value="1"/>
</dbReference>